<dbReference type="EMBL" id="JAWDIQ010000003">
    <property type="protein sequence ID" value="MDY0410038.1"/>
    <property type="molecule type" value="Genomic_DNA"/>
</dbReference>
<dbReference type="NCBIfam" id="NF010125">
    <property type="entry name" value="PRK13602.1"/>
    <property type="match status" value="1"/>
</dbReference>
<gene>
    <name evidence="2" type="ORF">RWD45_17590</name>
</gene>
<dbReference type="SUPFAM" id="SSF55315">
    <property type="entry name" value="L30e-like"/>
    <property type="match status" value="1"/>
</dbReference>
<accession>A0ABU5CUJ2</accession>
<evidence type="ECO:0000313" key="3">
    <source>
        <dbReference type="Proteomes" id="UP001275315"/>
    </source>
</evidence>
<protein>
    <submittedName>
        <fullName evidence="2">50S ribosomal protein L7ae-like protein</fullName>
    </submittedName>
</protein>
<dbReference type="Pfam" id="PF01248">
    <property type="entry name" value="Ribosomal_L7Ae"/>
    <property type="match status" value="1"/>
</dbReference>
<dbReference type="InterPro" id="IPR029064">
    <property type="entry name" value="Ribosomal_eL30-like_sf"/>
</dbReference>
<dbReference type="Gene3D" id="3.30.1330.30">
    <property type="match status" value="1"/>
</dbReference>
<proteinExistence type="predicted"/>
<dbReference type="InterPro" id="IPR004038">
    <property type="entry name" value="Ribosomal_eL8/eL30/eS12/Gad45"/>
</dbReference>
<dbReference type="Proteomes" id="UP001275315">
    <property type="component" value="Unassembled WGS sequence"/>
</dbReference>
<feature type="domain" description="Ribosomal protein eL8/eL30/eS12/Gadd45" evidence="1">
    <location>
        <begin position="5"/>
        <end position="83"/>
    </location>
</feature>
<sequence length="89" mass="9361">MSYEKVTQSKSHLIIGTKQTIKAMENGEISEVIIASDADPRVTQKVAETANELGVTCHSVDSKKKLGRACGIDVGASAVAIKKTVSLSS</sequence>
<dbReference type="RefSeq" id="WP_320380897.1">
    <property type="nucleotide sequence ID" value="NZ_JAWDIQ010000003.1"/>
</dbReference>
<evidence type="ECO:0000259" key="1">
    <source>
        <dbReference type="Pfam" id="PF01248"/>
    </source>
</evidence>
<organism evidence="2 3">
    <name type="scientific">Paracerasibacillus soli</name>
    <dbReference type="NCBI Taxonomy" id="480284"/>
    <lineage>
        <taxon>Bacteria</taxon>
        <taxon>Bacillati</taxon>
        <taxon>Bacillota</taxon>
        <taxon>Bacilli</taxon>
        <taxon>Bacillales</taxon>
        <taxon>Bacillaceae</taxon>
        <taxon>Paracerasibacillus</taxon>
    </lineage>
</organism>
<keyword evidence="3" id="KW-1185">Reference proteome</keyword>
<name>A0ABU5CUJ2_9BACI</name>
<comment type="caution">
    <text evidence="2">The sequence shown here is derived from an EMBL/GenBank/DDBJ whole genome shotgun (WGS) entry which is preliminary data.</text>
</comment>
<reference evidence="2 3" key="1">
    <citation type="submission" date="2023-10" db="EMBL/GenBank/DDBJ databases">
        <title>Virgibacillus soli CC-YMP-6 genome.</title>
        <authorList>
            <person name="Miliotis G."/>
            <person name="Sengupta P."/>
            <person name="Hameed A."/>
            <person name="Chuvochina M."/>
            <person name="Mcdonagh F."/>
            <person name="Simpson A.C."/>
            <person name="Singh N.K."/>
            <person name="Rekha P.D."/>
            <person name="Raman K."/>
            <person name="Hugenholtz P."/>
            <person name="Venkateswaran K."/>
        </authorList>
    </citation>
    <scope>NUCLEOTIDE SEQUENCE [LARGE SCALE GENOMIC DNA]</scope>
    <source>
        <strain evidence="2 3">CC-YMP-6</strain>
    </source>
</reference>
<evidence type="ECO:0000313" key="2">
    <source>
        <dbReference type="EMBL" id="MDY0410038.1"/>
    </source>
</evidence>